<dbReference type="Proteomes" id="UP000242875">
    <property type="component" value="Unassembled WGS sequence"/>
</dbReference>
<comment type="caution">
    <text evidence="2">The sequence shown here is derived from an EMBL/GenBank/DDBJ whole genome shotgun (WGS) entry which is preliminary data.</text>
</comment>
<name>A0A261XYJ0_9FUNG</name>
<organism evidence="2 3">
    <name type="scientific">Bifiguratus adelaidae</name>
    <dbReference type="NCBI Taxonomy" id="1938954"/>
    <lineage>
        <taxon>Eukaryota</taxon>
        <taxon>Fungi</taxon>
        <taxon>Fungi incertae sedis</taxon>
        <taxon>Mucoromycota</taxon>
        <taxon>Mucoromycotina</taxon>
        <taxon>Endogonomycetes</taxon>
        <taxon>Endogonales</taxon>
        <taxon>Endogonales incertae sedis</taxon>
        <taxon>Bifiguratus</taxon>
    </lineage>
</organism>
<evidence type="ECO:0000313" key="2">
    <source>
        <dbReference type="EMBL" id="OZJ03435.1"/>
    </source>
</evidence>
<evidence type="ECO:0000313" key="3">
    <source>
        <dbReference type="Proteomes" id="UP000242875"/>
    </source>
</evidence>
<keyword evidence="3" id="KW-1185">Reference proteome</keyword>
<dbReference type="AlphaFoldDB" id="A0A261XYJ0"/>
<feature type="compositionally biased region" description="Polar residues" evidence="1">
    <location>
        <begin position="78"/>
        <end position="99"/>
    </location>
</feature>
<feature type="region of interest" description="Disordered" evidence="1">
    <location>
        <begin position="42"/>
        <end position="112"/>
    </location>
</feature>
<gene>
    <name evidence="2" type="ORF">BZG36_03182</name>
</gene>
<feature type="compositionally biased region" description="Low complexity" evidence="1">
    <location>
        <begin position="46"/>
        <end position="55"/>
    </location>
</feature>
<dbReference type="EMBL" id="MVBO01000085">
    <property type="protein sequence ID" value="OZJ03435.1"/>
    <property type="molecule type" value="Genomic_DNA"/>
</dbReference>
<reference evidence="2 3" key="1">
    <citation type="journal article" date="2017" name="Mycologia">
        <title>Bifiguratus adelaidae, gen. et sp. nov., a new member of Mucoromycotina in endophytic and soil-dwelling habitats.</title>
        <authorList>
            <person name="Torres-Cruz T.J."/>
            <person name="Billingsley Tobias T.L."/>
            <person name="Almatruk M."/>
            <person name="Hesse C."/>
            <person name="Kuske C.R."/>
            <person name="Desiro A."/>
            <person name="Benucci G.M."/>
            <person name="Bonito G."/>
            <person name="Stajich J.E."/>
            <person name="Dunlap C."/>
            <person name="Arnold A.E."/>
            <person name="Porras-Alfaro A."/>
        </authorList>
    </citation>
    <scope>NUCLEOTIDE SEQUENCE [LARGE SCALE GENOMIC DNA]</scope>
    <source>
        <strain evidence="2 3">AZ0501</strain>
    </source>
</reference>
<sequence length="112" mass="12798">MRRKQHLHREINKTSREVIRHRQENNYVLDLLLELYQNQIGDLSDSDVSGSSSVGEMDLPPSPPKKRKREQLHLIQDPSPSELSPSPHQRKPSLSSEPFNNRLAPTPQTTVG</sequence>
<protein>
    <submittedName>
        <fullName evidence="2">Uncharacterized protein</fullName>
    </submittedName>
</protein>
<proteinExistence type="predicted"/>
<evidence type="ECO:0000256" key="1">
    <source>
        <dbReference type="SAM" id="MobiDB-lite"/>
    </source>
</evidence>
<accession>A0A261XYJ0</accession>